<dbReference type="GO" id="GO:0009117">
    <property type="term" value="P:nucleotide metabolic process"/>
    <property type="evidence" value="ECO:0007669"/>
    <property type="project" value="UniProtKB-KW"/>
</dbReference>
<accession>A0A9W6P9L6</accession>
<keyword evidence="12" id="KW-1185">Reference proteome</keyword>
<dbReference type="AlphaFoldDB" id="A0A9W6P9L6"/>
<feature type="binding site" evidence="9">
    <location>
        <position position="307"/>
    </location>
    <ligand>
        <name>Zn(2+)</name>
        <dbReference type="ChEBI" id="CHEBI:29105"/>
        <note>catalytic</note>
    </ligand>
</feature>
<comment type="cofactor">
    <cofactor evidence="9">
        <name>Zn(2+)</name>
        <dbReference type="ChEBI" id="CHEBI:29105"/>
    </cofactor>
    <text evidence="9">Binds 1 zinc ion per subunit.</text>
</comment>
<dbReference type="FunFam" id="3.20.20.140:FF:000020">
    <property type="entry name" value="Adenosine deaminase"/>
    <property type="match status" value="1"/>
</dbReference>
<gene>
    <name evidence="11" type="primary">add1</name>
    <name evidence="9" type="synonym">add</name>
    <name evidence="11" type="ORF">Nans01_39200</name>
</gene>
<evidence type="ECO:0000256" key="4">
    <source>
        <dbReference type="ARBA" id="ARBA00022833"/>
    </source>
</evidence>
<feature type="binding site" evidence="9">
    <location>
        <position position="30"/>
    </location>
    <ligand>
        <name>substrate</name>
    </ligand>
</feature>
<reference evidence="11" key="1">
    <citation type="submission" date="2023-02" db="EMBL/GenBank/DDBJ databases">
        <title>Nocardiopsis ansamitocini NBRC 112285.</title>
        <authorList>
            <person name="Ichikawa N."/>
            <person name="Sato H."/>
            <person name="Tonouchi N."/>
        </authorList>
    </citation>
    <scope>NUCLEOTIDE SEQUENCE</scope>
    <source>
        <strain evidence="11">NBRC 112285</strain>
    </source>
</reference>
<comment type="similarity">
    <text evidence="9">Belongs to the metallo-dependent hydrolases superfamily. Adenosine and AMP deaminases family. Adenosine deaminase subfamily.</text>
</comment>
<keyword evidence="4 9" id="KW-0862">Zinc</keyword>
<dbReference type="InterPro" id="IPR028893">
    <property type="entry name" value="A_deaminase"/>
</dbReference>
<dbReference type="GO" id="GO:0008270">
    <property type="term" value="F:zinc ion binding"/>
    <property type="evidence" value="ECO:0007669"/>
    <property type="project" value="UniProtKB-UniRule"/>
</dbReference>
<evidence type="ECO:0000256" key="9">
    <source>
        <dbReference type="HAMAP-Rule" id="MF_00540"/>
    </source>
</evidence>
<proteinExistence type="inferred from homology"/>
<evidence type="ECO:0000256" key="1">
    <source>
        <dbReference type="ARBA" id="ARBA00012784"/>
    </source>
</evidence>
<evidence type="ECO:0000256" key="8">
    <source>
        <dbReference type="ARBA" id="ARBA00049213"/>
    </source>
</evidence>
<feature type="binding site" evidence="9">
    <location>
        <position position="28"/>
    </location>
    <ligand>
        <name>Zn(2+)</name>
        <dbReference type="ChEBI" id="CHEBI:29105"/>
        <note>catalytic</note>
    </ligand>
</feature>
<name>A0A9W6P9L6_9ACTN</name>
<keyword evidence="2 9" id="KW-0479">Metal-binding</keyword>
<feature type="active site" description="Proton donor" evidence="9">
    <location>
        <position position="218"/>
    </location>
</feature>
<dbReference type="PANTHER" id="PTHR11409">
    <property type="entry name" value="ADENOSINE DEAMINASE"/>
    <property type="match status" value="1"/>
</dbReference>
<evidence type="ECO:0000256" key="2">
    <source>
        <dbReference type="ARBA" id="ARBA00022723"/>
    </source>
</evidence>
<protein>
    <recommendedName>
        <fullName evidence="1 9">Adenosine deaminase</fullName>
        <ecNumber evidence="1 9">3.5.4.4</ecNumber>
    </recommendedName>
    <alternativeName>
        <fullName evidence="6 9">Adenosine aminohydrolase</fullName>
    </alternativeName>
</protein>
<feature type="domain" description="Adenosine deaminase" evidence="10">
    <location>
        <begin position="21"/>
        <end position="357"/>
    </location>
</feature>
<feature type="binding site" evidence="9">
    <location>
        <position position="215"/>
    </location>
    <ligand>
        <name>Zn(2+)</name>
        <dbReference type="ChEBI" id="CHEBI:29105"/>
        <note>catalytic</note>
    </ligand>
</feature>
<feature type="site" description="Important for catalytic activity" evidence="9">
    <location>
        <position position="239"/>
    </location>
</feature>
<feature type="binding site" evidence="9">
    <location>
        <position position="188"/>
    </location>
    <ligand>
        <name>substrate</name>
    </ligand>
</feature>
<dbReference type="EC" id="3.5.4.4" evidence="1 9"/>
<dbReference type="Pfam" id="PF00962">
    <property type="entry name" value="A_deaminase"/>
    <property type="match status" value="1"/>
</dbReference>
<dbReference type="HAMAP" id="MF_00540">
    <property type="entry name" value="A_deaminase"/>
    <property type="match status" value="1"/>
</dbReference>
<dbReference type="GO" id="GO:0006154">
    <property type="term" value="P:adenosine catabolic process"/>
    <property type="evidence" value="ECO:0007669"/>
    <property type="project" value="TreeGrafter"/>
</dbReference>
<dbReference type="NCBIfam" id="NF006847">
    <property type="entry name" value="PRK09358.1-2"/>
    <property type="match status" value="1"/>
</dbReference>
<comment type="caution">
    <text evidence="11">The sequence shown here is derived from an EMBL/GenBank/DDBJ whole genome shotgun (WGS) entry which is preliminary data.</text>
</comment>
<keyword evidence="3 9" id="KW-0378">Hydrolase</keyword>
<evidence type="ECO:0000259" key="10">
    <source>
        <dbReference type="Pfam" id="PF00962"/>
    </source>
</evidence>
<comment type="caution">
    <text evidence="9">Lacks conserved residue(s) required for the propagation of feature annotation.</text>
</comment>
<evidence type="ECO:0000256" key="7">
    <source>
        <dbReference type="ARBA" id="ARBA00047989"/>
    </source>
</evidence>
<dbReference type="NCBIfam" id="TIGR01430">
    <property type="entry name" value="aden_deam"/>
    <property type="match status" value="1"/>
</dbReference>
<dbReference type="GO" id="GO:0005829">
    <property type="term" value="C:cytosol"/>
    <property type="evidence" value="ECO:0007669"/>
    <property type="project" value="TreeGrafter"/>
</dbReference>
<dbReference type="InterPro" id="IPR001365">
    <property type="entry name" value="A_deaminase_dom"/>
</dbReference>
<organism evidence="11 12">
    <name type="scientific">Nocardiopsis ansamitocini</name>
    <dbReference type="NCBI Taxonomy" id="1670832"/>
    <lineage>
        <taxon>Bacteria</taxon>
        <taxon>Bacillati</taxon>
        <taxon>Actinomycetota</taxon>
        <taxon>Actinomycetes</taxon>
        <taxon>Streptosporangiales</taxon>
        <taxon>Nocardiopsidaceae</taxon>
        <taxon>Nocardiopsis</taxon>
    </lineage>
</organism>
<dbReference type="Proteomes" id="UP001165092">
    <property type="component" value="Unassembled WGS sequence"/>
</dbReference>
<dbReference type="InterPro" id="IPR006330">
    <property type="entry name" value="Ado/ade_deaminase"/>
</dbReference>
<feature type="binding site" evidence="9">
    <location>
        <position position="28"/>
    </location>
    <ligand>
        <name>substrate</name>
    </ligand>
</feature>
<feature type="binding site" evidence="9">
    <location>
        <position position="26"/>
    </location>
    <ligand>
        <name>Zn(2+)</name>
        <dbReference type="ChEBI" id="CHEBI:29105"/>
        <note>catalytic</note>
    </ligand>
</feature>
<sequence>MGGILKPMSQTLTLEQIRRAPKVLLHDHLDGGLRPETIIELADAIGYAGLPSSNATELGAWFTAAADSGSLERYLETFGHTVAVMQTRDALERVAAECAEDLAADGVVYAEVRYAPEQHLEAGLELEEVVEAVQAGFALGCARAAGRGESIRVGTLLTAMRHAARSSEIAELAVRYRDAGVVGFDIAGAEAGHPPTRHLDAFEYLRRENAHFTIHAGEAFGLPSIWEALQWCGADRLGHGVRIVDDIHHGGDGQPSLGRLASYVRDKRVPLEMCPSSNVQTGAAESIQSHPIGLLRQLRFRVTVNTDNRLQSGTTLSAEFAKLVEAFDYDWDDLEWFTVNAMKSAFVPFDERLALINGRIKPGFAQLKWATQ</sequence>
<dbReference type="InterPro" id="IPR032466">
    <property type="entry name" value="Metal_Hydrolase"/>
</dbReference>
<dbReference type="GO" id="GO:0009168">
    <property type="term" value="P:purine ribonucleoside monophosphate biosynthetic process"/>
    <property type="evidence" value="ECO:0007669"/>
    <property type="project" value="UniProtKB-UniRule"/>
</dbReference>
<dbReference type="GO" id="GO:0043103">
    <property type="term" value="P:hypoxanthine salvage"/>
    <property type="evidence" value="ECO:0007669"/>
    <property type="project" value="TreeGrafter"/>
</dbReference>
<evidence type="ECO:0000256" key="5">
    <source>
        <dbReference type="ARBA" id="ARBA00023080"/>
    </source>
</evidence>
<evidence type="ECO:0000256" key="3">
    <source>
        <dbReference type="ARBA" id="ARBA00022801"/>
    </source>
</evidence>
<evidence type="ECO:0000256" key="6">
    <source>
        <dbReference type="ARBA" id="ARBA00031852"/>
    </source>
</evidence>
<evidence type="ECO:0000313" key="12">
    <source>
        <dbReference type="Proteomes" id="UP001165092"/>
    </source>
</evidence>
<dbReference type="Gene3D" id="3.20.20.140">
    <property type="entry name" value="Metal-dependent hydrolases"/>
    <property type="match status" value="1"/>
</dbReference>
<dbReference type="EMBL" id="BSQG01000008">
    <property type="protein sequence ID" value="GLU49569.1"/>
    <property type="molecule type" value="Genomic_DNA"/>
</dbReference>
<dbReference type="PANTHER" id="PTHR11409:SF43">
    <property type="entry name" value="ADENOSINE DEAMINASE"/>
    <property type="match status" value="1"/>
</dbReference>
<comment type="catalytic activity">
    <reaction evidence="8">
        <text>2'-deoxyadenosine + H2O + H(+) = 2'-deoxyinosine + NH4(+)</text>
        <dbReference type="Rhea" id="RHEA:28190"/>
        <dbReference type="ChEBI" id="CHEBI:15377"/>
        <dbReference type="ChEBI" id="CHEBI:15378"/>
        <dbReference type="ChEBI" id="CHEBI:17256"/>
        <dbReference type="ChEBI" id="CHEBI:28938"/>
        <dbReference type="ChEBI" id="CHEBI:28997"/>
        <dbReference type="EC" id="3.5.4.4"/>
    </reaction>
    <physiologicalReaction direction="left-to-right" evidence="8">
        <dbReference type="Rhea" id="RHEA:28191"/>
    </physiologicalReaction>
</comment>
<comment type="catalytic activity">
    <reaction evidence="7">
        <text>adenosine + H2O + H(+) = inosine + NH4(+)</text>
        <dbReference type="Rhea" id="RHEA:24408"/>
        <dbReference type="ChEBI" id="CHEBI:15377"/>
        <dbReference type="ChEBI" id="CHEBI:15378"/>
        <dbReference type="ChEBI" id="CHEBI:16335"/>
        <dbReference type="ChEBI" id="CHEBI:17596"/>
        <dbReference type="ChEBI" id="CHEBI:28938"/>
        <dbReference type="EC" id="3.5.4.4"/>
    </reaction>
    <physiologicalReaction direction="left-to-right" evidence="7">
        <dbReference type="Rhea" id="RHEA:24409"/>
    </physiologicalReaction>
</comment>
<keyword evidence="5 9" id="KW-0546">Nucleotide metabolism</keyword>
<comment type="function">
    <text evidence="9">Catalyzes the hydrolytic deamination of adenosine and 2-deoxyadenosine.</text>
</comment>
<evidence type="ECO:0000313" key="11">
    <source>
        <dbReference type="EMBL" id="GLU49569.1"/>
    </source>
</evidence>
<dbReference type="GO" id="GO:0046103">
    <property type="term" value="P:inosine biosynthetic process"/>
    <property type="evidence" value="ECO:0007669"/>
    <property type="project" value="TreeGrafter"/>
</dbReference>
<dbReference type="GO" id="GO:0004000">
    <property type="term" value="F:adenosine deaminase activity"/>
    <property type="evidence" value="ECO:0007669"/>
    <property type="project" value="UniProtKB-UniRule"/>
</dbReference>
<dbReference type="SUPFAM" id="SSF51556">
    <property type="entry name" value="Metallo-dependent hydrolases"/>
    <property type="match status" value="1"/>
</dbReference>